<evidence type="ECO:0000256" key="13">
    <source>
        <dbReference type="ARBA" id="ARBA00041418"/>
    </source>
</evidence>
<feature type="transmembrane region" description="Helical" evidence="16">
    <location>
        <begin position="14"/>
        <end position="33"/>
    </location>
</feature>
<evidence type="ECO:0000256" key="10">
    <source>
        <dbReference type="ARBA" id="ARBA00033270"/>
    </source>
</evidence>
<sequence length="371" mass="41181">MNLLRGLVEHSKQYDWILTVSVFLLVAIGLMSLSSLSGVSAFPFFWRQLLWAGIGIVVFVSASFVDFRLFRTQSAAVFLFYLISVILLAAILLLGVRVRGIKAWFQFAGVAVQPVELAKLALVILLAKFFSKRHIEIYRIRHLVVSGLYVLVPTLLVLAQPDLGSAIVLIAVWITVVLFSGMKVRHFFSLLLIGVAVACVAWFAVLLPYQKARITSFLDPYRDPKGAGYQMIQSMIAVGSGQTLGKGLGYGSQSHLHFLPEPETDFVFAAYAEEWGYVGTLILLGLYFMVLWRIVRIGMRARDNFSRLYTLGFSALLFAQTFIHIGMNMAVMPITGITLPFVSYGGSSLVMSLIGVGIVQNIKINARREIE</sequence>
<dbReference type="GO" id="GO:0051301">
    <property type="term" value="P:cell division"/>
    <property type="evidence" value="ECO:0007669"/>
    <property type="project" value="InterPro"/>
</dbReference>
<gene>
    <name evidence="17" type="ORF">A3J58_00870</name>
</gene>
<dbReference type="GO" id="GO:0008360">
    <property type="term" value="P:regulation of cell shape"/>
    <property type="evidence" value="ECO:0007669"/>
    <property type="project" value="UniProtKB-KW"/>
</dbReference>
<evidence type="ECO:0000256" key="6">
    <source>
        <dbReference type="ARBA" id="ARBA00022984"/>
    </source>
</evidence>
<dbReference type="AlphaFoldDB" id="A0A1G2KYP7"/>
<evidence type="ECO:0000256" key="9">
    <source>
        <dbReference type="ARBA" id="ARBA00032370"/>
    </source>
</evidence>
<evidence type="ECO:0000256" key="5">
    <source>
        <dbReference type="ARBA" id="ARBA00022960"/>
    </source>
</evidence>
<dbReference type="EC" id="2.4.99.28" evidence="14"/>
<protein>
    <recommendedName>
        <fullName evidence="12">Probable peptidoglycan glycosyltransferase FtsW</fullName>
        <ecNumber evidence="14">2.4.99.28</ecNumber>
    </recommendedName>
    <alternativeName>
        <fullName evidence="13">Cell division protein FtsW</fullName>
    </alternativeName>
    <alternativeName>
        <fullName evidence="10">Cell wall polymerase</fullName>
    </alternativeName>
    <alternativeName>
        <fullName evidence="9">Peptidoglycan polymerase</fullName>
    </alternativeName>
</protein>
<dbReference type="EMBL" id="MHQM01000022">
    <property type="protein sequence ID" value="OHA03622.1"/>
    <property type="molecule type" value="Genomic_DNA"/>
</dbReference>
<reference evidence="17 18" key="1">
    <citation type="journal article" date="2016" name="Nat. Commun.">
        <title>Thousands of microbial genomes shed light on interconnected biogeochemical processes in an aquifer system.</title>
        <authorList>
            <person name="Anantharaman K."/>
            <person name="Brown C.T."/>
            <person name="Hug L.A."/>
            <person name="Sharon I."/>
            <person name="Castelle C.J."/>
            <person name="Probst A.J."/>
            <person name="Thomas B.C."/>
            <person name="Singh A."/>
            <person name="Wilkins M.J."/>
            <person name="Karaoz U."/>
            <person name="Brodie E.L."/>
            <person name="Williams K.H."/>
            <person name="Hubbard S.S."/>
            <person name="Banfield J.F."/>
        </authorList>
    </citation>
    <scope>NUCLEOTIDE SEQUENCE [LARGE SCALE GENOMIC DNA]</scope>
</reference>
<evidence type="ECO:0000256" key="3">
    <source>
        <dbReference type="ARBA" id="ARBA00022679"/>
    </source>
</evidence>
<dbReference type="Pfam" id="PF01098">
    <property type="entry name" value="FTSW_RODA_SPOVE"/>
    <property type="match status" value="1"/>
</dbReference>
<dbReference type="PANTHER" id="PTHR30474">
    <property type="entry name" value="CELL CYCLE PROTEIN"/>
    <property type="match status" value="1"/>
</dbReference>
<keyword evidence="8 16" id="KW-0472">Membrane</keyword>
<evidence type="ECO:0000256" key="16">
    <source>
        <dbReference type="SAM" id="Phobius"/>
    </source>
</evidence>
<feature type="transmembrane region" description="Helical" evidence="16">
    <location>
        <begin position="45"/>
        <end position="65"/>
    </location>
</feature>
<feature type="transmembrane region" description="Helical" evidence="16">
    <location>
        <begin position="337"/>
        <end position="359"/>
    </location>
</feature>
<feature type="transmembrane region" description="Helical" evidence="16">
    <location>
        <begin position="275"/>
        <end position="295"/>
    </location>
</feature>
<dbReference type="GO" id="GO:0009252">
    <property type="term" value="P:peptidoglycan biosynthetic process"/>
    <property type="evidence" value="ECO:0007669"/>
    <property type="project" value="UniProtKB-KW"/>
</dbReference>
<proteinExistence type="inferred from homology"/>
<evidence type="ECO:0000256" key="15">
    <source>
        <dbReference type="ARBA" id="ARBA00049902"/>
    </source>
</evidence>
<feature type="transmembrane region" description="Helical" evidence="16">
    <location>
        <begin position="187"/>
        <end position="209"/>
    </location>
</feature>
<comment type="caution">
    <text evidence="17">The sequence shown here is derived from an EMBL/GenBank/DDBJ whole genome shotgun (WGS) entry which is preliminary data.</text>
</comment>
<organism evidence="17 18">
    <name type="scientific">Candidatus Sungbacteria bacterium RIFCSPHIGHO2_02_FULL_52_23</name>
    <dbReference type="NCBI Taxonomy" id="1802274"/>
    <lineage>
        <taxon>Bacteria</taxon>
        <taxon>Candidatus Sungiibacteriota</taxon>
    </lineage>
</organism>
<dbReference type="Proteomes" id="UP000178510">
    <property type="component" value="Unassembled WGS sequence"/>
</dbReference>
<evidence type="ECO:0000313" key="18">
    <source>
        <dbReference type="Proteomes" id="UP000178510"/>
    </source>
</evidence>
<feature type="transmembrane region" description="Helical" evidence="16">
    <location>
        <begin position="77"/>
        <end position="98"/>
    </location>
</feature>
<feature type="transmembrane region" description="Helical" evidence="16">
    <location>
        <begin position="307"/>
        <end position="325"/>
    </location>
</feature>
<evidence type="ECO:0000256" key="11">
    <source>
        <dbReference type="ARBA" id="ARBA00038053"/>
    </source>
</evidence>
<dbReference type="GO" id="GO:0005886">
    <property type="term" value="C:plasma membrane"/>
    <property type="evidence" value="ECO:0007669"/>
    <property type="project" value="TreeGrafter"/>
</dbReference>
<dbReference type="STRING" id="1802274.A3J58_00870"/>
<evidence type="ECO:0000313" key="17">
    <source>
        <dbReference type="EMBL" id="OHA03622.1"/>
    </source>
</evidence>
<comment type="catalytic activity">
    <reaction evidence="15">
        <text>[GlcNAc-(1-&gt;4)-Mur2Ac(oyl-L-Ala-gamma-D-Glu-L-Lys-D-Ala-D-Ala)](n)-di-trans,octa-cis-undecaprenyl diphosphate + beta-D-GlcNAc-(1-&gt;4)-Mur2Ac(oyl-L-Ala-gamma-D-Glu-L-Lys-D-Ala-D-Ala)-di-trans,octa-cis-undecaprenyl diphosphate = [GlcNAc-(1-&gt;4)-Mur2Ac(oyl-L-Ala-gamma-D-Glu-L-Lys-D-Ala-D-Ala)](n+1)-di-trans,octa-cis-undecaprenyl diphosphate + di-trans,octa-cis-undecaprenyl diphosphate + H(+)</text>
        <dbReference type="Rhea" id="RHEA:23708"/>
        <dbReference type="Rhea" id="RHEA-COMP:9602"/>
        <dbReference type="Rhea" id="RHEA-COMP:9603"/>
        <dbReference type="ChEBI" id="CHEBI:15378"/>
        <dbReference type="ChEBI" id="CHEBI:58405"/>
        <dbReference type="ChEBI" id="CHEBI:60033"/>
        <dbReference type="ChEBI" id="CHEBI:78435"/>
        <dbReference type="EC" id="2.4.99.28"/>
    </reaction>
</comment>
<keyword evidence="4 16" id="KW-0812">Transmembrane</keyword>
<dbReference type="GO" id="GO:0015648">
    <property type="term" value="F:lipid-linked peptidoglycan transporter activity"/>
    <property type="evidence" value="ECO:0007669"/>
    <property type="project" value="TreeGrafter"/>
</dbReference>
<dbReference type="GO" id="GO:0008955">
    <property type="term" value="F:peptidoglycan glycosyltransferase activity"/>
    <property type="evidence" value="ECO:0007669"/>
    <property type="project" value="UniProtKB-EC"/>
</dbReference>
<dbReference type="NCBIfam" id="TIGR02210">
    <property type="entry name" value="rodA_shape"/>
    <property type="match status" value="1"/>
</dbReference>
<feature type="transmembrane region" description="Helical" evidence="16">
    <location>
        <begin position="138"/>
        <end position="157"/>
    </location>
</feature>
<evidence type="ECO:0000256" key="12">
    <source>
        <dbReference type="ARBA" id="ARBA00041185"/>
    </source>
</evidence>
<name>A0A1G2KYP7_9BACT</name>
<feature type="transmembrane region" description="Helical" evidence="16">
    <location>
        <begin position="163"/>
        <end position="180"/>
    </location>
</feature>
<dbReference type="InterPro" id="IPR011923">
    <property type="entry name" value="RodA/MrdB"/>
</dbReference>
<evidence type="ECO:0000256" key="14">
    <source>
        <dbReference type="ARBA" id="ARBA00044770"/>
    </source>
</evidence>
<evidence type="ECO:0000256" key="2">
    <source>
        <dbReference type="ARBA" id="ARBA00022676"/>
    </source>
</evidence>
<keyword evidence="3" id="KW-0808">Transferase</keyword>
<keyword evidence="5" id="KW-0133">Cell shape</keyword>
<keyword evidence="7 16" id="KW-1133">Transmembrane helix</keyword>
<evidence type="ECO:0000256" key="1">
    <source>
        <dbReference type="ARBA" id="ARBA00004141"/>
    </source>
</evidence>
<dbReference type="GO" id="GO:0032153">
    <property type="term" value="C:cell division site"/>
    <property type="evidence" value="ECO:0007669"/>
    <property type="project" value="TreeGrafter"/>
</dbReference>
<dbReference type="InterPro" id="IPR001182">
    <property type="entry name" value="FtsW/RodA"/>
</dbReference>
<evidence type="ECO:0000256" key="7">
    <source>
        <dbReference type="ARBA" id="ARBA00022989"/>
    </source>
</evidence>
<evidence type="ECO:0000256" key="8">
    <source>
        <dbReference type="ARBA" id="ARBA00023136"/>
    </source>
</evidence>
<evidence type="ECO:0000256" key="4">
    <source>
        <dbReference type="ARBA" id="ARBA00022692"/>
    </source>
</evidence>
<dbReference type="PANTHER" id="PTHR30474:SF2">
    <property type="entry name" value="PEPTIDOGLYCAN GLYCOSYLTRANSFERASE FTSW-RELATED"/>
    <property type="match status" value="1"/>
</dbReference>
<keyword evidence="2" id="KW-0328">Glycosyltransferase</keyword>
<comment type="similarity">
    <text evidence="11">Belongs to the SEDS family. FtsW subfamily.</text>
</comment>
<keyword evidence="6" id="KW-0573">Peptidoglycan synthesis</keyword>
<feature type="transmembrane region" description="Helical" evidence="16">
    <location>
        <begin position="104"/>
        <end position="126"/>
    </location>
</feature>
<comment type="subcellular location">
    <subcellularLocation>
        <location evidence="1">Membrane</location>
        <topology evidence="1">Multi-pass membrane protein</topology>
    </subcellularLocation>
</comment>
<accession>A0A1G2KYP7</accession>